<evidence type="ECO:0000313" key="4">
    <source>
        <dbReference type="Proteomes" id="UP001610990"/>
    </source>
</evidence>
<keyword evidence="1" id="KW-0175">Coiled coil</keyword>
<feature type="compositionally biased region" description="Low complexity" evidence="2">
    <location>
        <begin position="929"/>
        <end position="962"/>
    </location>
</feature>
<sequence length="1239" mass="127404">MATTMALTASGSGLQPLPGALPAAAASSGSGEYDLDNAAKVREDQCRLGYVLRKGGASMKAVARGGLAGTEAELHTAANSQYWTGTPLAAAFAKDKSWSDNKITELYGRNAVWNTSLDVQEVPAGYTDAGFKWVPDEPSIFVQTGLMGWMSGQFWKAEEDFYVDLTPPAGQESVGAVTKTATARYSENRVEDYDDWAAWEDMTFMHPMYADDARIFLQNGGFPTIAPDPGSMEFRIDVENLKARFASCSSTNPPDPHHVLRAELTTASMEWQAELAGQRTQRDTILDAESQAHADLAVASQAMGESLGQSLIASRLTEWQAYWLKQDPDKIGLSYPTKAEFETVKKRIAQVQARATGRLYVASRAALHAKGQADKIAPAQQDAYTVADIAGLPRGRGLMYAQQAAQVTKASAAAALAAAKATETASNATRASATDSKALNALAQTQAHATAAQFRRIAAQEAAAQAEAAAEGTAAQAVEATKNATKAKAAQAKAEAAENTAKSAAADAKAKRTTAEAERTNAANARARADAQRAKAADAQSRAQDQRSAAASARSAAETAGGTAATKRNSAELAESRATLARDAAMEAERKKDATGARARALEAAAAAAEGSSAAGETRRAATEARTAANQATTAATNARSAANQASQAAIAADAAATEAEGAAARSKAAADAAAADAAVTGAQVKKAHAAAAEAIGASEAAAQNVKNAEALAKEAAKQAVQARQDATASRTEANSAGADAIRTAGFAYATGQAALAARDSAAQVVKPANDAIELGSPYKETDASAGLAVLIGQAAKTAGEQQEAVAKAKADQAAKAAVEAAALAARSDADAKLAATAAAEAADWAAKAAKSVTQARASAAEAAAAAKAAKQAEANTVEYDRQANIDALAAGKAAGEAATEASAARSAATDAEQDASSARDAAADAESDASAARGVATESEKNATAAEAAAANAQSRATEADQAADRAEEEQRKTEKAAAADRIAADGSDAGADLTSDEDEILLANCGQECVDEFRDAKTLSGQSVMDWLKANGGEILLEFIGVNDLKRCFSEGDVESCLWTLVNVAALAIPVTKLPSVAAAIIRVGSGITKFLEESVTAKRTLDRIRKLIKDVKEGKGPCSTKPKVAAHSLAAPIVTAVYHQSESSSVAIRTVAEVPGVGTIVKQNGITIQIYSNDHGPAHAHVKGKGPEVRIGQNGKPLAGNPELTKLQQAVVTENIRTIRDNIRVAMERHRDNGGC</sequence>
<organism evidence="3 4">
    <name type="scientific">Streptomyces celluloflavus</name>
    <dbReference type="NCBI Taxonomy" id="58344"/>
    <lineage>
        <taxon>Bacteria</taxon>
        <taxon>Bacillati</taxon>
        <taxon>Actinomycetota</taxon>
        <taxon>Actinomycetes</taxon>
        <taxon>Kitasatosporales</taxon>
        <taxon>Streptomycetaceae</taxon>
        <taxon>Streptomyces</taxon>
    </lineage>
</organism>
<proteinExistence type="predicted"/>
<dbReference type="Proteomes" id="UP001610990">
    <property type="component" value="Unassembled WGS sequence"/>
</dbReference>
<feature type="compositionally biased region" description="Low complexity" evidence="2">
    <location>
        <begin position="537"/>
        <end position="568"/>
    </location>
</feature>
<feature type="compositionally biased region" description="Low complexity" evidence="2">
    <location>
        <begin position="498"/>
        <end position="507"/>
    </location>
</feature>
<feature type="region of interest" description="Disordered" evidence="2">
    <location>
        <begin position="498"/>
        <end position="577"/>
    </location>
</feature>
<feature type="compositionally biased region" description="Basic and acidic residues" evidence="2">
    <location>
        <begin position="508"/>
        <end position="519"/>
    </location>
</feature>
<comment type="caution">
    <text evidence="3">The sequence shown here is derived from an EMBL/GenBank/DDBJ whole genome shotgun (WGS) entry which is preliminary data.</text>
</comment>
<evidence type="ECO:0000256" key="1">
    <source>
        <dbReference type="SAM" id="Coils"/>
    </source>
</evidence>
<feature type="compositionally biased region" description="Basic and acidic residues" evidence="2">
    <location>
        <begin position="964"/>
        <end position="980"/>
    </location>
</feature>
<feature type="coiled-coil region" evidence="1">
    <location>
        <begin position="699"/>
        <end position="726"/>
    </location>
</feature>
<name>A0ABW7RNH6_9ACTN</name>
<evidence type="ECO:0000256" key="2">
    <source>
        <dbReference type="SAM" id="MobiDB-lite"/>
    </source>
</evidence>
<evidence type="ECO:0000313" key="3">
    <source>
        <dbReference type="EMBL" id="MFH8589636.1"/>
    </source>
</evidence>
<reference evidence="3 4" key="1">
    <citation type="submission" date="2024-10" db="EMBL/GenBank/DDBJ databases">
        <title>The Natural Products Discovery Center: Release of the First 8490 Sequenced Strains for Exploring Actinobacteria Biosynthetic Diversity.</title>
        <authorList>
            <person name="Kalkreuter E."/>
            <person name="Kautsar S.A."/>
            <person name="Yang D."/>
            <person name="Bader C.D."/>
            <person name="Teijaro C.N."/>
            <person name="Fluegel L."/>
            <person name="Davis C.M."/>
            <person name="Simpson J.R."/>
            <person name="Lauterbach L."/>
            <person name="Steele A.D."/>
            <person name="Gui C."/>
            <person name="Meng S."/>
            <person name="Li G."/>
            <person name="Viehrig K."/>
            <person name="Ye F."/>
            <person name="Su P."/>
            <person name="Kiefer A.F."/>
            <person name="Nichols A."/>
            <person name="Cepeda A.J."/>
            <person name="Yan W."/>
            <person name="Fan B."/>
            <person name="Jiang Y."/>
            <person name="Adhikari A."/>
            <person name="Zheng C.-J."/>
            <person name="Schuster L."/>
            <person name="Cowan T.M."/>
            <person name="Smanski M.J."/>
            <person name="Chevrette M.G."/>
            <person name="De Carvalho L.P.S."/>
            <person name="Shen B."/>
        </authorList>
    </citation>
    <scope>NUCLEOTIDE SEQUENCE [LARGE SCALE GENOMIC DNA]</scope>
    <source>
        <strain evidence="3 4">NPDC018013</strain>
    </source>
</reference>
<feature type="compositionally biased region" description="Low complexity" evidence="2">
    <location>
        <begin position="607"/>
        <end position="616"/>
    </location>
</feature>
<dbReference type="RefSeq" id="WP_367435894.1">
    <property type="nucleotide sequence ID" value="NZ_CP108413.1"/>
</dbReference>
<accession>A0ABW7RNH6</accession>
<feature type="region of interest" description="Disordered" evidence="2">
    <location>
        <begin position="904"/>
        <end position="993"/>
    </location>
</feature>
<feature type="compositionally biased region" description="Low complexity" evidence="2">
    <location>
        <begin position="981"/>
        <end position="993"/>
    </location>
</feature>
<gene>
    <name evidence="3" type="ORF">ACH4GP_35560</name>
</gene>
<feature type="region of interest" description="Disordered" evidence="2">
    <location>
        <begin position="607"/>
        <end position="640"/>
    </location>
</feature>
<keyword evidence="4" id="KW-1185">Reference proteome</keyword>
<evidence type="ECO:0008006" key="5">
    <source>
        <dbReference type="Google" id="ProtNLM"/>
    </source>
</evidence>
<protein>
    <recommendedName>
        <fullName evidence="5">DUF4160 domain-containing protein</fullName>
    </recommendedName>
</protein>
<feature type="compositionally biased region" description="Low complexity" evidence="2">
    <location>
        <begin position="624"/>
        <end position="640"/>
    </location>
</feature>
<dbReference type="EMBL" id="JBIRGH010000034">
    <property type="protein sequence ID" value="MFH8589636.1"/>
    <property type="molecule type" value="Genomic_DNA"/>
</dbReference>
<feature type="compositionally biased region" description="Low complexity" evidence="2">
    <location>
        <begin position="904"/>
        <end position="921"/>
    </location>
</feature>
<feature type="compositionally biased region" description="Basic and acidic residues" evidence="2">
    <location>
        <begin position="527"/>
        <end position="536"/>
    </location>
</feature>